<dbReference type="InterPro" id="IPR053148">
    <property type="entry name" value="PD-DEXK-like_domain"/>
</dbReference>
<gene>
    <name evidence="2" type="ORF">QCN29_28980</name>
</gene>
<comment type="caution">
    <text evidence="2">The sequence shown here is derived from an EMBL/GenBank/DDBJ whole genome shotgun (WGS) entry which is preliminary data.</text>
</comment>
<dbReference type="RefSeq" id="WP_279931880.1">
    <property type="nucleotide sequence ID" value="NZ_JARWBG010000047.1"/>
</dbReference>
<evidence type="ECO:0000313" key="2">
    <source>
        <dbReference type="EMBL" id="MDH2392744.1"/>
    </source>
</evidence>
<proteinExistence type="predicted"/>
<dbReference type="Proteomes" id="UP001223144">
    <property type="component" value="Unassembled WGS sequence"/>
</dbReference>
<accession>A0ABT6HVK3</accession>
<protein>
    <submittedName>
        <fullName evidence="2">PDDEXK nuclease domain-containing protein</fullName>
    </submittedName>
</protein>
<dbReference type="EMBL" id="JARWBG010000047">
    <property type="protein sequence ID" value="MDH2392744.1"/>
    <property type="molecule type" value="Genomic_DNA"/>
</dbReference>
<evidence type="ECO:0000313" key="3">
    <source>
        <dbReference type="Proteomes" id="UP001223144"/>
    </source>
</evidence>
<dbReference type="PANTHER" id="PTHR30547">
    <property type="entry name" value="UNCHARACTERIZED PROTEIN YHCG-RELATED"/>
    <property type="match status" value="1"/>
</dbReference>
<sequence>MSHTNERPDSVSWYEDLLNEVKETVASPHARSRTETYWEIGRCILRHKLEADWRTKAVDRLSADLRTAFPRQRGFSRRNLLYMQQMARAWPEPIAQEPVARLPWGHITVLVTHLKTRSELDFYATAADRHGWTRATLQRSIAQRLHISRSLADTLATSLVRFLTELGLGFAFVGRRHPVTIRGEKFHIDLLFYHLKLRRYVIFELRTNRPTRHDDTGKLGFYLELVDHLIRDPDRDETTLGLQLNAAGTTPTCRIALRGRTHSPAVNTYAALPPRVRTHMPTEADLLRLTQSVLDEHP</sequence>
<dbReference type="InterPro" id="IPR041527">
    <property type="entry name" value="YhcG_N"/>
</dbReference>
<dbReference type="PANTHER" id="PTHR30547:SF5">
    <property type="entry name" value="NUCLEASE YHCG-RELATED"/>
    <property type="match status" value="1"/>
</dbReference>
<evidence type="ECO:0000259" key="1">
    <source>
        <dbReference type="Pfam" id="PF17761"/>
    </source>
</evidence>
<reference evidence="2 3" key="1">
    <citation type="submission" date="2023-04" db="EMBL/GenBank/DDBJ databases">
        <title>Streptomyces chengmaiensis sp. nov. isolated from the stem of mangrove plant in Hainan.</title>
        <authorList>
            <person name="Huang X."/>
            <person name="Zhou S."/>
            <person name="Chu X."/>
            <person name="Xie Y."/>
            <person name="Lin Y."/>
        </authorList>
    </citation>
    <scope>NUCLEOTIDE SEQUENCE [LARGE SCALE GENOMIC DNA]</scope>
    <source>
        <strain evidence="2 3">HNM0663</strain>
    </source>
</reference>
<feature type="domain" description="YhcG N-terminal" evidence="1">
    <location>
        <begin position="17"/>
        <end position="146"/>
    </location>
</feature>
<keyword evidence="3" id="KW-1185">Reference proteome</keyword>
<name>A0ABT6HVK3_9ACTN</name>
<dbReference type="Pfam" id="PF17761">
    <property type="entry name" value="DUF1016_N"/>
    <property type="match status" value="1"/>
</dbReference>
<organism evidence="2 3">
    <name type="scientific">Streptomyces chengmaiensis</name>
    <dbReference type="NCBI Taxonomy" id="3040919"/>
    <lineage>
        <taxon>Bacteria</taxon>
        <taxon>Bacillati</taxon>
        <taxon>Actinomycetota</taxon>
        <taxon>Actinomycetes</taxon>
        <taxon>Kitasatosporales</taxon>
        <taxon>Streptomycetaceae</taxon>
        <taxon>Streptomyces</taxon>
    </lineage>
</organism>